<name>A0A0V0IJR9_SOLCH</name>
<dbReference type="AlphaFoldDB" id="A0A0V0IJR9"/>
<sequence length="88" mass="10008">MFITAIGSHCCKHNSVFMPLIHRNIRSTPQACDWLKSSVKITVLSPTCLISIFFCPNAHICKSSPYKVRASRFIFRFSFIGVIVFKVI</sequence>
<accession>A0A0V0IJR9</accession>
<dbReference type="EMBL" id="GEDG01005607">
    <property type="protein sequence ID" value="JAP32853.1"/>
    <property type="molecule type" value="Transcribed_RNA"/>
</dbReference>
<protein>
    <submittedName>
        <fullName evidence="1">Putative ovule protein</fullName>
    </submittedName>
</protein>
<reference evidence="1" key="1">
    <citation type="submission" date="2015-12" db="EMBL/GenBank/DDBJ databases">
        <title>Gene expression during late stages of embryo sac development: a critical building block for successful pollen-pistil interactions.</title>
        <authorList>
            <person name="Liu Y."/>
            <person name="Joly V."/>
            <person name="Sabar M."/>
            <person name="Matton D.P."/>
        </authorList>
    </citation>
    <scope>NUCLEOTIDE SEQUENCE</scope>
</reference>
<proteinExistence type="predicted"/>
<organism evidence="1">
    <name type="scientific">Solanum chacoense</name>
    <name type="common">Chaco potato</name>
    <dbReference type="NCBI Taxonomy" id="4108"/>
    <lineage>
        <taxon>Eukaryota</taxon>
        <taxon>Viridiplantae</taxon>
        <taxon>Streptophyta</taxon>
        <taxon>Embryophyta</taxon>
        <taxon>Tracheophyta</taxon>
        <taxon>Spermatophyta</taxon>
        <taxon>Magnoliopsida</taxon>
        <taxon>eudicotyledons</taxon>
        <taxon>Gunneridae</taxon>
        <taxon>Pentapetalae</taxon>
        <taxon>asterids</taxon>
        <taxon>lamiids</taxon>
        <taxon>Solanales</taxon>
        <taxon>Solanaceae</taxon>
        <taxon>Solanoideae</taxon>
        <taxon>Solaneae</taxon>
        <taxon>Solanum</taxon>
    </lineage>
</organism>
<evidence type="ECO:0000313" key="1">
    <source>
        <dbReference type="EMBL" id="JAP32853.1"/>
    </source>
</evidence>